<protein>
    <submittedName>
        <fullName evidence="1">Uncharacterized protein</fullName>
    </submittedName>
</protein>
<comment type="caution">
    <text evidence="1">The sequence shown here is derived from an EMBL/GenBank/DDBJ whole genome shotgun (WGS) entry which is preliminary data.</text>
</comment>
<evidence type="ECO:0000313" key="2">
    <source>
        <dbReference type="Proteomes" id="UP001362999"/>
    </source>
</evidence>
<proteinExistence type="predicted"/>
<dbReference type="AlphaFoldDB" id="A0AAW0ASJ8"/>
<accession>A0AAW0ASJ8</accession>
<name>A0AAW0ASJ8_9AGAR</name>
<dbReference type="Proteomes" id="UP001362999">
    <property type="component" value="Unassembled WGS sequence"/>
</dbReference>
<organism evidence="1 2">
    <name type="scientific">Favolaschia claudopus</name>
    <dbReference type="NCBI Taxonomy" id="2862362"/>
    <lineage>
        <taxon>Eukaryota</taxon>
        <taxon>Fungi</taxon>
        <taxon>Dikarya</taxon>
        <taxon>Basidiomycota</taxon>
        <taxon>Agaricomycotina</taxon>
        <taxon>Agaricomycetes</taxon>
        <taxon>Agaricomycetidae</taxon>
        <taxon>Agaricales</taxon>
        <taxon>Marasmiineae</taxon>
        <taxon>Mycenaceae</taxon>
        <taxon>Favolaschia</taxon>
    </lineage>
</organism>
<reference evidence="1 2" key="1">
    <citation type="journal article" date="2024" name="J Genomics">
        <title>Draft genome sequencing and assembly of Favolaschia claudopus CIRM-BRFM 2984 isolated from oak limbs.</title>
        <authorList>
            <person name="Navarro D."/>
            <person name="Drula E."/>
            <person name="Chaduli D."/>
            <person name="Cazenave R."/>
            <person name="Ahrendt S."/>
            <person name="Wang J."/>
            <person name="Lipzen A."/>
            <person name="Daum C."/>
            <person name="Barry K."/>
            <person name="Grigoriev I.V."/>
            <person name="Favel A."/>
            <person name="Rosso M.N."/>
            <person name="Martin F."/>
        </authorList>
    </citation>
    <scope>NUCLEOTIDE SEQUENCE [LARGE SCALE GENOMIC DNA]</scope>
    <source>
        <strain evidence="1 2">CIRM-BRFM 2984</strain>
    </source>
</reference>
<dbReference type="EMBL" id="JAWWNJ010000052">
    <property type="protein sequence ID" value="KAK7016023.1"/>
    <property type="molecule type" value="Genomic_DNA"/>
</dbReference>
<evidence type="ECO:0000313" key="1">
    <source>
        <dbReference type="EMBL" id="KAK7016023.1"/>
    </source>
</evidence>
<keyword evidence="2" id="KW-1185">Reference proteome</keyword>
<sequence>MATCFVAFAPAFDQPLAELMSQITDSSLSRAVLDFLRDASALQPFVTQWPPEDHYRQLFEKCHALATMPGQLPPARPETVVAAPVDSYPAVASGAQMLPRWPFIGPSPSATNISAPNEMKDIGRAASVLPQSPLHTSPQHTDAEVLNLDNDVAASYSQILEAKLDQ</sequence>
<gene>
    <name evidence="1" type="ORF">R3P38DRAFT_3361747</name>
</gene>